<feature type="region of interest" description="Disordered" evidence="5">
    <location>
        <begin position="1064"/>
        <end position="1188"/>
    </location>
</feature>
<feature type="region of interest" description="Disordered" evidence="5">
    <location>
        <begin position="389"/>
        <end position="409"/>
    </location>
</feature>
<evidence type="ECO:0000313" key="7">
    <source>
        <dbReference type="EMBL" id="PFH38313.1"/>
    </source>
</evidence>
<protein>
    <recommendedName>
        <fullName evidence="6">C3H1-type domain-containing protein</fullName>
    </recommendedName>
</protein>
<dbReference type="VEuPathDB" id="ToxoDB:BESB_006540"/>
<dbReference type="Gene3D" id="4.10.1000.10">
    <property type="entry name" value="Zinc finger, CCCH-type"/>
    <property type="match status" value="2"/>
</dbReference>
<dbReference type="SMART" id="SM00356">
    <property type="entry name" value="ZnF_C3H1"/>
    <property type="match status" value="3"/>
</dbReference>
<dbReference type="KEGG" id="bbes:BESB_006540"/>
<feature type="domain" description="C3H1-type" evidence="6">
    <location>
        <begin position="58"/>
        <end position="86"/>
    </location>
</feature>
<proteinExistence type="predicted"/>
<dbReference type="RefSeq" id="XP_029222322.1">
    <property type="nucleotide sequence ID" value="XM_029359409.1"/>
</dbReference>
<feature type="region of interest" description="Disordered" evidence="5">
    <location>
        <begin position="1648"/>
        <end position="1679"/>
    </location>
</feature>
<feature type="compositionally biased region" description="Low complexity" evidence="5">
    <location>
        <begin position="1030"/>
        <end position="1042"/>
    </location>
</feature>
<feature type="compositionally biased region" description="Basic and acidic residues" evidence="5">
    <location>
        <begin position="1648"/>
        <end position="1664"/>
    </location>
</feature>
<keyword evidence="1 4" id="KW-0479">Metal-binding</keyword>
<comment type="caution">
    <text evidence="7">The sequence shown here is derived from an EMBL/GenBank/DDBJ whole genome shotgun (WGS) entry which is preliminary data.</text>
</comment>
<feature type="zinc finger region" description="C3H1-type" evidence="4">
    <location>
        <begin position="23"/>
        <end position="50"/>
    </location>
</feature>
<organism evidence="7 8">
    <name type="scientific">Besnoitia besnoiti</name>
    <name type="common">Apicomplexan protozoan</name>
    <dbReference type="NCBI Taxonomy" id="94643"/>
    <lineage>
        <taxon>Eukaryota</taxon>
        <taxon>Sar</taxon>
        <taxon>Alveolata</taxon>
        <taxon>Apicomplexa</taxon>
        <taxon>Conoidasida</taxon>
        <taxon>Coccidia</taxon>
        <taxon>Eucoccidiorida</taxon>
        <taxon>Eimeriorina</taxon>
        <taxon>Sarcocystidae</taxon>
        <taxon>Besnoitia</taxon>
    </lineage>
</organism>
<feature type="region of interest" description="Disordered" evidence="5">
    <location>
        <begin position="307"/>
        <end position="342"/>
    </location>
</feature>
<feature type="compositionally biased region" description="Low complexity" evidence="5">
    <location>
        <begin position="649"/>
        <end position="669"/>
    </location>
</feature>
<accession>A0A2A9MQ61</accession>
<feature type="region of interest" description="Disordered" evidence="5">
    <location>
        <begin position="633"/>
        <end position="713"/>
    </location>
</feature>
<dbReference type="SUPFAM" id="SSF90229">
    <property type="entry name" value="CCCH zinc finger"/>
    <property type="match status" value="1"/>
</dbReference>
<feature type="compositionally biased region" description="Basic and acidic residues" evidence="5">
    <location>
        <begin position="191"/>
        <end position="205"/>
    </location>
</feature>
<evidence type="ECO:0000259" key="6">
    <source>
        <dbReference type="PROSITE" id="PS50103"/>
    </source>
</evidence>
<feature type="region of interest" description="Disordered" evidence="5">
    <location>
        <begin position="1480"/>
        <end position="1598"/>
    </location>
</feature>
<evidence type="ECO:0000256" key="4">
    <source>
        <dbReference type="PROSITE-ProRule" id="PRU00723"/>
    </source>
</evidence>
<keyword evidence="2 4" id="KW-0863">Zinc-finger</keyword>
<dbReference type="EMBL" id="NWUJ01000001">
    <property type="protein sequence ID" value="PFH38313.1"/>
    <property type="molecule type" value="Genomic_DNA"/>
</dbReference>
<feature type="region of interest" description="Disordered" evidence="5">
    <location>
        <begin position="1231"/>
        <end position="1279"/>
    </location>
</feature>
<feature type="compositionally biased region" description="Low complexity" evidence="5">
    <location>
        <begin position="695"/>
        <end position="713"/>
    </location>
</feature>
<feature type="region of interest" description="Disordered" evidence="5">
    <location>
        <begin position="548"/>
        <end position="584"/>
    </location>
</feature>
<sequence>MESSSTRRDTVPGTDVHDHRFKIYKIQFCRFALAGRCRRGSSCTFAHSLEDLRVRPLMKKTKICAAWRKKACPFDDESCKFAHGAGDLQKGKPALCELFRAGKCHKGPQCRFAHHVDEISTDFAPHTADAVQRALPKNLADPPILKRLLFPRDAKSLPFGEGSAGARAGGEEERATDDGVEGLSAVDSEGSDARLRRKEDHDTRERGRKRGHEALSQAAEMETPTQADAHAADAADCGLVEGPPTLLAASHVRPASAGYAEAEAGENSEDTHGVMRPRAAPLDSHATYLGPSPRLCEPSSCCLLSSASSPHSKRRGKHAPRATSSPFHSRAEPNGSVSACALSASRPPSVPLLGDGASSPSLSSLLPRPAAAAPSGFEKREGVYPLSERPPAFGSARPARLSFSPSAGSRALEQLGRHEKRGALLNPPCPPHVHPGGLLSPAFAACCSGAARADASPKTRDEGEGGVETEMCMPSLLRERGRPASGVGAAHKLRLPAKPGAPSSVPDGTKCCRKPPSSSSASSSASSEPSSSGFAPIYCGFGGQGRGGKALATPSAPAPRCDPGCTLPRPQERSGASDSVGFPMPSSSASSACSALAFPRTLPLPPKACDSARVSAIPMAPCEVSRGGARVAAAGGRSEQTAPAEVTVAAQSPSPSSSLESSRSAKAAALPRKRAGPADDPSQSSERSGKGDTFLRSASARAQRPASSSLPPRALASAVSLPPRAVASAVSLPAHRGGGRLPLGEDAPGCAARTDASVCMPPDLASAVQEPCLPASKPASSGPSHPCCLPPQKAIELRATPARRRDEAKARHVGAAGKKDASASPLTRTHGASPPGHCSHADAAVASPHNAPGCCGQHERIPASFLPSSFCAPTPSPLICFDSGTQIAAVNVCPIVRAPDTGATFTGREGDGKREAEGAERPVAPRPCAVYFGDLGSYVATLRESPSELSRMPPPVQIPLLPAWSSLLAHRPSASFAASPSSASCAVSSPTFSASPALSAFTVSSCGVSTDSRPCCRTTGTANTTASFHSSSPSSASPSASLPLPPLATSLLPVLPAASSLAAAPARTKLAHSTDREGERHDTSKREAADRGDADGRSEEEGSGSPPWTLKKTGKGKHGVGLSPSRKSRAQGSPIKREECGMSPYPANPEAGAAAAEGRTERPSDDAQGGDAPSLFSRPSLSPPSPAHPFPAWSSLVSTPGCGNAIVLRSSSPAPPVGLICLSASPAASPPRLLSAATSAPPPAVKLSEPDEAPAPMLSPSVSLPPCQPPTLGGAASATSQPYPLTSIPASYPAFSSAGGVALPPPTSSCEFPARPVPPSFLAPFLPSQAAVPQVFPACAAGEPSAPGSSSLPSSLSPPSLSASSTSSASLASSSLAASHIYSLSAAPPSFFAAPPPGKPFGPAPPPHVSPAVFFTSQFASRGEGDVVASAFPPPSSGAVTFAAPLPPSLVPSFPFAPPPPVLFFAEQPARFDSLEATHEMHSPAGRRTLGRRAQGAGRESDAMGGEAELLSAPPLSPRYSRARSPAHLSTSSPVLPRLVASPGGATEAAAERAEDLARNGEWRREGCESSSAEGWRDAAGAAASAGGGVHTPRSPGVDAETAEDAERCSVRRQIPFLAPAKALQGAEQAAPAYFLSPAPDGCLACEGRRGAGSESDREGERVYARPTPGRRGSSGEGAKSFGFSQCAAEAALSSTCALGGRADEETPHKDEAAAAGEAPNCSGASPFQAAADDACAERCEGSEEAQTVVPVGAELAPTVFVPLPGFEDGAEENAAPVLYPFFYPDLSYLEIISAVRLHPHILPLLQGVASAQYED</sequence>
<dbReference type="InterPro" id="IPR036855">
    <property type="entry name" value="Znf_CCCH_sf"/>
</dbReference>
<gene>
    <name evidence="7" type="ORF">BESB_006540</name>
</gene>
<evidence type="ECO:0000256" key="2">
    <source>
        <dbReference type="ARBA" id="ARBA00022771"/>
    </source>
</evidence>
<feature type="region of interest" description="Disordered" evidence="5">
    <location>
        <begin position="160"/>
        <end position="232"/>
    </location>
</feature>
<feature type="domain" description="C3H1-type" evidence="6">
    <location>
        <begin position="90"/>
        <end position="117"/>
    </location>
</feature>
<feature type="compositionally biased region" description="Low complexity" evidence="5">
    <location>
        <begin position="1148"/>
        <end position="1157"/>
    </location>
</feature>
<keyword evidence="8" id="KW-1185">Reference proteome</keyword>
<evidence type="ECO:0000256" key="3">
    <source>
        <dbReference type="ARBA" id="ARBA00022833"/>
    </source>
</evidence>
<feature type="compositionally biased region" description="Low complexity" evidence="5">
    <location>
        <begin position="515"/>
        <end position="531"/>
    </location>
</feature>
<dbReference type="Pfam" id="PF00642">
    <property type="entry name" value="zf-CCCH"/>
    <property type="match status" value="1"/>
</dbReference>
<evidence type="ECO:0000256" key="1">
    <source>
        <dbReference type="ARBA" id="ARBA00022723"/>
    </source>
</evidence>
<feature type="region of interest" description="Disordered" evidence="5">
    <location>
        <begin position="1023"/>
        <end position="1042"/>
    </location>
</feature>
<evidence type="ECO:0000313" key="8">
    <source>
        <dbReference type="Proteomes" id="UP000224006"/>
    </source>
</evidence>
<feature type="region of interest" description="Disordered" evidence="5">
    <location>
        <begin position="1702"/>
        <end position="1723"/>
    </location>
</feature>
<keyword evidence="3 4" id="KW-0862">Zinc</keyword>
<feature type="compositionally biased region" description="Basic and acidic residues" evidence="5">
    <location>
        <begin position="1702"/>
        <end position="1713"/>
    </location>
</feature>
<reference evidence="7 8" key="1">
    <citation type="submission" date="2017-09" db="EMBL/GenBank/DDBJ databases">
        <title>Genome sequencing of Besnoitia besnoiti strain Bb-Ger1.</title>
        <authorList>
            <person name="Schares G."/>
            <person name="Venepally P."/>
            <person name="Lorenzi H.A."/>
        </authorList>
    </citation>
    <scope>NUCLEOTIDE SEQUENCE [LARGE SCALE GENOMIC DNA]</scope>
    <source>
        <strain evidence="7 8">Bb-Ger1</strain>
    </source>
</reference>
<feature type="compositionally biased region" description="Basic and acidic residues" evidence="5">
    <location>
        <begin position="1550"/>
        <end position="1568"/>
    </location>
</feature>
<dbReference type="Proteomes" id="UP000224006">
    <property type="component" value="Chromosome I"/>
</dbReference>
<feature type="zinc finger region" description="C3H1-type" evidence="4">
    <location>
        <begin position="90"/>
        <end position="117"/>
    </location>
</feature>
<evidence type="ECO:0000256" key="5">
    <source>
        <dbReference type="SAM" id="MobiDB-lite"/>
    </source>
</evidence>
<dbReference type="OrthoDB" id="333308at2759"/>
<feature type="compositionally biased region" description="Basic and acidic residues" evidence="5">
    <location>
        <begin position="1072"/>
        <end position="1100"/>
    </location>
</feature>
<dbReference type="PROSITE" id="PS50103">
    <property type="entry name" value="ZF_C3H1"/>
    <property type="match status" value="3"/>
</dbReference>
<feature type="region of interest" description="Disordered" evidence="5">
    <location>
        <begin position="492"/>
        <end position="531"/>
    </location>
</feature>
<name>A0A2A9MQ61_BESBE</name>
<feature type="domain" description="C3H1-type" evidence="6">
    <location>
        <begin position="23"/>
        <end position="50"/>
    </location>
</feature>
<dbReference type="InterPro" id="IPR000571">
    <property type="entry name" value="Znf_CCCH"/>
</dbReference>
<dbReference type="GO" id="GO:0008270">
    <property type="term" value="F:zinc ion binding"/>
    <property type="evidence" value="ECO:0007669"/>
    <property type="project" value="UniProtKB-KW"/>
</dbReference>
<feature type="zinc finger region" description="C3H1-type" evidence="4">
    <location>
        <begin position="58"/>
        <end position="86"/>
    </location>
</feature>
<dbReference type="GeneID" id="40305717"/>
<dbReference type="STRING" id="94643.A0A2A9MQ61"/>
<feature type="region of interest" description="Disordered" evidence="5">
    <location>
        <begin position="805"/>
        <end position="843"/>
    </location>
</feature>
<feature type="compositionally biased region" description="Basic residues" evidence="5">
    <location>
        <begin position="311"/>
        <end position="320"/>
    </location>
</feature>